<organism evidence="2 3">
    <name type="scientific">Cafeteria roenbergensis</name>
    <name type="common">Marine flagellate</name>
    <dbReference type="NCBI Taxonomy" id="33653"/>
    <lineage>
        <taxon>Eukaryota</taxon>
        <taxon>Sar</taxon>
        <taxon>Stramenopiles</taxon>
        <taxon>Bigyra</taxon>
        <taxon>Opalozoa</taxon>
        <taxon>Bicosoecida</taxon>
        <taxon>Cafeteriaceae</taxon>
        <taxon>Cafeteria</taxon>
    </lineage>
</organism>
<dbReference type="PANTHER" id="PTHR28457:SF1">
    <property type="entry name" value="CILIA- AND FLAGELLA-ASSOCIATED PROTEIN 119"/>
    <property type="match status" value="1"/>
</dbReference>
<dbReference type="EMBL" id="VLTO01000026">
    <property type="protein sequence ID" value="KAA0174093.1"/>
    <property type="molecule type" value="Genomic_DNA"/>
</dbReference>
<name>A0A5A8E8G1_CAFRO</name>
<protein>
    <submittedName>
        <fullName evidence="2">Uncharacterized protein</fullName>
    </submittedName>
</protein>
<dbReference type="OrthoDB" id="425082at2759"/>
<evidence type="ECO:0000313" key="3">
    <source>
        <dbReference type="Proteomes" id="UP000322899"/>
    </source>
</evidence>
<accession>A0A5A8E8G1</accession>
<gene>
    <name evidence="2" type="ORF">FNF27_04479</name>
</gene>
<dbReference type="Proteomes" id="UP000322899">
    <property type="component" value="Unassembled WGS sequence"/>
</dbReference>
<proteinExistence type="predicted"/>
<comment type="caution">
    <text evidence="2">The sequence shown here is derived from an EMBL/GenBank/DDBJ whole genome shotgun (WGS) entry which is preliminary data.</text>
</comment>
<reference evidence="2 3" key="1">
    <citation type="submission" date="2019-07" db="EMBL/GenBank/DDBJ databases">
        <title>Genomes of Cafeteria roenbergensis.</title>
        <authorList>
            <person name="Fischer M.G."/>
            <person name="Hackl T."/>
            <person name="Roman M."/>
        </authorList>
    </citation>
    <scope>NUCLEOTIDE SEQUENCE [LARGE SCALE GENOMIC DNA]</scope>
    <source>
        <strain evidence="2 3">E4-10P</strain>
    </source>
</reference>
<dbReference type="PANTHER" id="PTHR28457">
    <property type="entry name" value="COILED-COIL DOMAIN-CONTAINING PROTEIN 189"/>
    <property type="match status" value="1"/>
</dbReference>
<sequence length="179" mass="19362">MASMAPGEFATFTLFDEETTTALLRAVDEAEIKETLLATAAWEPASRASVVVELLFYALATCREADMDARKASVVLAIVLDRVRADAGAFSTTASGSAAAFQAQLRRHSVQRPPQSVGILSVADASTVLDWFTTTYLRSFHLYKHALAARPTLVFRQRTAGDVPPPRKAPPLCQAHQVS</sequence>
<dbReference type="AlphaFoldDB" id="A0A5A8E8G1"/>
<evidence type="ECO:0000256" key="1">
    <source>
        <dbReference type="SAM" id="MobiDB-lite"/>
    </source>
</evidence>
<dbReference type="InterPro" id="IPR032727">
    <property type="entry name" value="CLAMP"/>
</dbReference>
<dbReference type="Pfam" id="PF14769">
    <property type="entry name" value="CLAMP"/>
    <property type="match status" value="1"/>
</dbReference>
<feature type="region of interest" description="Disordered" evidence="1">
    <location>
        <begin position="159"/>
        <end position="179"/>
    </location>
</feature>
<evidence type="ECO:0000313" key="2">
    <source>
        <dbReference type="EMBL" id="KAA0174093.1"/>
    </source>
</evidence>